<feature type="transmembrane region" description="Helical" evidence="1">
    <location>
        <begin position="46"/>
        <end position="68"/>
    </location>
</feature>
<organism evidence="2 3">
    <name type="scientific">Hymenobacter saemangeumensis</name>
    <dbReference type="NCBI Taxonomy" id="1084522"/>
    <lineage>
        <taxon>Bacteria</taxon>
        <taxon>Pseudomonadati</taxon>
        <taxon>Bacteroidota</taxon>
        <taxon>Cytophagia</taxon>
        <taxon>Cytophagales</taxon>
        <taxon>Hymenobacteraceae</taxon>
        <taxon>Hymenobacter</taxon>
    </lineage>
</organism>
<evidence type="ECO:0000313" key="3">
    <source>
        <dbReference type="Proteomes" id="UP001501153"/>
    </source>
</evidence>
<proteinExistence type="predicted"/>
<keyword evidence="1" id="KW-0472">Membrane</keyword>
<name>A0ABP8IAK2_9BACT</name>
<feature type="transmembrane region" description="Helical" evidence="1">
    <location>
        <begin position="117"/>
        <end position="137"/>
    </location>
</feature>
<dbReference type="InterPro" id="IPR025058">
    <property type="entry name" value="DUF3995"/>
</dbReference>
<dbReference type="Pfam" id="PF13160">
    <property type="entry name" value="DUF3995"/>
    <property type="match status" value="1"/>
</dbReference>
<feature type="transmembrane region" description="Helical" evidence="1">
    <location>
        <begin position="75"/>
        <end position="94"/>
    </location>
</feature>
<evidence type="ECO:0000256" key="1">
    <source>
        <dbReference type="SAM" id="Phobius"/>
    </source>
</evidence>
<dbReference type="EMBL" id="BAABGZ010000017">
    <property type="protein sequence ID" value="GAA4354781.1"/>
    <property type="molecule type" value="Genomic_DNA"/>
</dbReference>
<keyword evidence="1" id="KW-1133">Transmembrane helix</keyword>
<evidence type="ECO:0000313" key="2">
    <source>
        <dbReference type="EMBL" id="GAA4354781.1"/>
    </source>
</evidence>
<dbReference type="Proteomes" id="UP001501153">
    <property type="component" value="Unassembled WGS sequence"/>
</dbReference>
<keyword evidence="3" id="KW-1185">Reference proteome</keyword>
<comment type="caution">
    <text evidence="2">The sequence shown here is derived from an EMBL/GenBank/DDBJ whole genome shotgun (WGS) entry which is preliminary data.</text>
</comment>
<accession>A0ABP8IAK2</accession>
<keyword evidence="1" id="KW-0812">Transmembrane</keyword>
<protein>
    <submittedName>
        <fullName evidence="2">DUF3995 domain-containing protein</fullName>
    </submittedName>
</protein>
<reference evidence="3" key="1">
    <citation type="journal article" date="2019" name="Int. J. Syst. Evol. Microbiol.">
        <title>The Global Catalogue of Microorganisms (GCM) 10K type strain sequencing project: providing services to taxonomists for standard genome sequencing and annotation.</title>
        <authorList>
            <consortium name="The Broad Institute Genomics Platform"/>
            <consortium name="The Broad Institute Genome Sequencing Center for Infectious Disease"/>
            <person name="Wu L."/>
            <person name="Ma J."/>
        </authorList>
    </citation>
    <scope>NUCLEOTIDE SEQUENCE [LARGE SCALE GENOMIC DNA]</scope>
    <source>
        <strain evidence="3">JCM 17923</strain>
    </source>
</reference>
<dbReference type="RefSeq" id="WP_345235591.1">
    <property type="nucleotide sequence ID" value="NZ_BAABGZ010000017.1"/>
</dbReference>
<gene>
    <name evidence="2" type="ORF">GCM10023185_16930</name>
</gene>
<sequence length="138" mass="14540">MPLFNTLVFAFLAALHLYWALGNKAAPAALPAHPDGRLVLRPGRGLTLLVAAGLLVFAGLSAAGAGWLPLPFPASWVRAGNAAVAVLLLLRVVGDFRYVGLSKRVTGTSFATNDTRYYTPLCLLLALSTLLGLLHFAS</sequence>